<keyword evidence="1" id="KW-0004">4Fe-4S</keyword>
<dbReference type="Gene3D" id="3.90.480.10">
    <property type="entry name" value="Sulfite Reductase Hemoprotein,Domain 2"/>
    <property type="match status" value="2"/>
</dbReference>
<evidence type="ECO:0000259" key="9">
    <source>
        <dbReference type="Pfam" id="PF03460"/>
    </source>
</evidence>
<keyword evidence="5" id="KW-0408">Iron</keyword>
<name>A0A2A7S9R0_BURGA</name>
<dbReference type="InterPro" id="IPR051329">
    <property type="entry name" value="NIR_SIR_4Fe-4S"/>
</dbReference>
<dbReference type="SUPFAM" id="SSF55124">
    <property type="entry name" value="Nitrite/Sulfite reductase N-terminal domain-like"/>
    <property type="match status" value="2"/>
</dbReference>
<feature type="domain" description="Nitrite/Sulfite reductase ferredoxin-like" evidence="9">
    <location>
        <begin position="34"/>
        <end position="95"/>
    </location>
</feature>
<dbReference type="PANTHER" id="PTHR32439">
    <property type="entry name" value="FERREDOXIN--NITRITE REDUCTASE, CHLOROPLASTIC"/>
    <property type="match status" value="1"/>
</dbReference>
<evidence type="ECO:0000256" key="2">
    <source>
        <dbReference type="ARBA" id="ARBA00022617"/>
    </source>
</evidence>
<dbReference type="Proteomes" id="UP000220629">
    <property type="component" value="Unassembled WGS sequence"/>
</dbReference>
<dbReference type="InterPro" id="IPR036136">
    <property type="entry name" value="Nit/Sulf_reduc_fer-like_dom_sf"/>
</dbReference>
<reference evidence="11" key="1">
    <citation type="submission" date="2017-09" db="EMBL/GenBank/DDBJ databases">
        <title>FDA dAtabase for Regulatory Grade micrObial Sequences (FDA-ARGOS): Supporting development and validation of Infectious Disease Dx tests.</title>
        <authorList>
            <person name="Minogue T."/>
            <person name="Wolcott M."/>
            <person name="Wasieloski L."/>
            <person name="Aguilar W."/>
            <person name="Moore D."/>
            <person name="Tallon L."/>
            <person name="Sadzewicz L."/>
            <person name="Ott S."/>
            <person name="Zhao X."/>
            <person name="Nagaraj S."/>
            <person name="Vavikolanu K."/>
            <person name="Aluvathingal J."/>
            <person name="Nadendla S."/>
            <person name="Sichtig H."/>
        </authorList>
    </citation>
    <scope>NUCLEOTIDE SEQUENCE [LARGE SCALE GENOMIC DNA]</scope>
    <source>
        <strain evidence="11">FDAARGOS_390</strain>
    </source>
</reference>
<keyword evidence="6" id="KW-0411">Iron-sulfur</keyword>
<dbReference type="GO" id="GO:0046872">
    <property type="term" value="F:metal ion binding"/>
    <property type="evidence" value="ECO:0007669"/>
    <property type="project" value="UniProtKB-KW"/>
</dbReference>
<organism evidence="10 11">
    <name type="scientific">Burkholderia gladioli</name>
    <name type="common">Pseudomonas marginata</name>
    <name type="synonym">Phytomonas marginata</name>
    <dbReference type="NCBI Taxonomy" id="28095"/>
    <lineage>
        <taxon>Bacteria</taxon>
        <taxon>Pseudomonadati</taxon>
        <taxon>Pseudomonadota</taxon>
        <taxon>Betaproteobacteria</taxon>
        <taxon>Burkholderiales</taxon>
        <taxon>Burkholderiaceae</taxon>
        <taxon>Burkholderia</taxon>
    </lineage>
</organism>
<evidence type="ECO:0000256" key="5">
    <source>
        <dbReference type="ARBA" id="ARBA00023004"/>
    </source>
</evidence>
<sequence>MPADRPAGHARAVDAPAGPRPSACPGLVRVVATGDGGLCRVRLPGGRLDAAAARALAAAAREHGSGVLDATNRANLQIRGVRAGHETALAAALIEAGLGPREDDTTNPGSRAGQRPDLAAAALRDDVRNVMLSPAAGRDPAALADTRALGAALLDRLQGEPRFAALSPKCSLSIDGGEALAELAHPHDLWFSAYRDASGALRYAFGLAGHAPVAADDPPALASVAPEQVVDCAHALLLAFLELAPKDARRIRDALASLSAEQLLAHAAAWLMPAPRHDAALRQWRRAPADLARRFGIHDEMNAATRQLGGQVPLGRLDAATLEALAALAERDGDGTLRFTPWQGVLLPAVREPAAEAALASLAALGVVCTADAPLAHLVACAGSTGCARAQADTKADARALAARLAEHGAAPLELHLSGCPRACAQPWPAAATLLAVDPGRYDLYRRDGGSGFGRLAARHLTIDQAAAMLAASPRHQD</sequence>
<dbReference type="SUPFAM" id="SSF56014">
    <property type="entry name" value="Nitrite and sulphite reductase 4Fe-4S domain-like"/>
    <property type="match status" value="2"/>
</dbReference>
<dbReference type="EMBL" id="PDDY01000004">
    <property type="protein sequence ID" value="PEH40288.1"/>
    <property type="molecule type" value="Genomic_DNA"/>
</dbReference>
<dbReference type="Gene3D" id="3.30.413.10">
    <property type="entry name" value="Sulfite Reductase Hemoprotein, domain 1"/>
    <property type="match status" value="2"/>
</dbReference>
<dbReference type="NCBIfam" id="TIGR02435">
    <property type="entry name" value="CobG"/>
    <property type="match status" value="1"/>
</dbReference>
<evidence type="ECO:0000256" key="3">
    <source>
        <dbReference type="ARBA" id="ARBA00022723"/>
    </source>
</evidence>
<protein>
    <submittedName>
        <fullName evidence="10">Precorrin-3B synthase</fullName>
    </submittedName>
</protein>
<keyword evidence="4" id="KW-0560">Oxidoreductase</keyword>
<accession>A0A2A7S9R0</accession>
<feature type="domain" description="Nitrite/Sulfite reductase ferredoxin-like" evidence="9">
    <location>
        <begin position="309"/>
        <end position="364"/>
    </location>
</feature>
<proteinExistence type="predicted"/>
<dbReference type="InterPro" id="IPR006067">
    <property type="entry name" value="NO2/SO3_Rdtase_4Fe4S_dom"/>
</dbReference>
<dbReference type="InterPro" id="IPR005117">
    <property type="entry name" value="NiRdtase/SiRdtase_haem-b_fer"/>
</dbReference>
<dbReference type="GO" id="GO:0020037">
    <property type="term" value="F:heme binding"/>
    <property type="evidence" value="ECO:0007669"/>
    <property type="project" value="InterPro"/>
</dbReference>
<feature type="region of interest" description="Disordered" evidence="7">
    <location>
        <begin position="1"/>
        <end position="20"/>
    </location>
</feature>
<dbReference type="GO" id="GO:0016491">
    <property type="term" value="F:oxidoreductase activity"/>
    <property type="evidence" value="ECO:0007669"/>
    <property type="project" value="UniProtKB-KW"/>
</dbReference>
<evidence type="ECO:0000313" key="11">
    <source>
        <dbReference type="Proteomes" id="UP000220629"/>
    </source>
</evidence>
<evidence type="ECO:0000259" key="8">
    <source>
        <dbReference type="Pfam" id="PF01077"/>
    </source>
</evidence>
<dbReference type="Pfam" id="PF01077">
    <property type="entry name" value="NIR_SIR"/>
    <property type="match status" value="1"/>
</dbReference>
<dbReference type="AlphaFoldDB" id="A0A2A7S9R0"/>
<dbReference type="Pfam" id="PF03460">
    <property type="entry name" value="NIR_SIR_ferr"/>
    <property type="match status" value="2"/>
</dbReference>
<feature type="domain" description="Nitrite/sulphite reductase 4Fe-4S" evidence="8">
    <location>
        <begin position="125"/>
        <end position="265"/>
    </location>
</feature>
<dbReference type="InterPro" id="IPR045854">
    <property type="entry name" value="NO2/SO3_Rdtase_4Fe4S_sf"/>
</dbReference>
<dbReference type="GO" id="GO:0051539">
    <property type="term" value="F:4 iron, 4 sulfur cluster binding"/>
    <property type="evidence" value="ECO:0007669"/>
    <property type="project" value="UniProtKB-KW"/>
</dbReference>
<keyword evidence="2" id="KW-0349">Heme</keyword>
<gene>
    <name evidence="10" type="primary">cobG</name>
    <name evidence="10" type="ORF">CRM94_29770</name>
</gene>
<keyword evidence="3" id="KW-0479">Metal-binding</keyword>
<evidence type="ECO:0000313" key="10">
    <source>
        <dbReference type="EMBL" id="PEH40288.1"/>
    </source>
</evidence>
<dbReference type="InterPro" id="IPR012798">
    <property type="entry name" value="Cbl_synth_CobG-like"/>
</dbReference>
<comment type="caution">
    <text evidence="10">The sequence shown here is derived from an EMBL/GenBank/DDBJ whole genome shotgun (WGS) entry which is preliminary data.</text>
</comment>
<evidence type="ECO:0000256" key="4">
    <source>
        <dbReference type="ARBA" id="ARBA00023002"/>
    </source>
</evidence>
<evidence type="ECO:0000256" key="6">
    <source>
        <dbReference type="ARBA" id="ARBA00023014"/>
    </source>
</evidence>
<dbReference type="RefSeq" id="WP_098154784.1">
    <property type="nucleotide sequence ID" value="NZ_CADEWP010000007.1"/>
</dbReference>
<dbReference type="PANTHER" id="PTHR32439:SF9">
    <property type="entry name" value="BLR3264 PROTEIN"/>
    <property type="match status" value="1"/>
</dbReference>
<evidence type="ECO:0000256" key="1">
    <source>
        <dbReference type="ARBA" id="ARBA00022485"/>
    </source>
</evidence>
<evidence type="ECO:0000256" key="7">
    <source>
        <dbReference type="SAM" id="MobiDB-lite"/>
    </source>
</evidence>